<comment type="caution">
    <text evidence="2">The sequence shown here is derived from an EMBL/GenBank/DDBJ whole genome shotgun (WGS) entry which is preliminary data.</text>
</comment>
<keyword evidence="1" id="KW-0472">Membrane</keyword>
<sequence length="113" mass="12968">MEHFTAAFSNFANFSGRATRTQFWMFMLIYFLIIIGLTILEVVIGFPAILSTVFSLVMLVPSLSYGARRLHDMGRSGWWQLLLFIPILGFIILLVMFCMPTKPESIEVYPPQK</sequence>
<proteinExistence type="predicted"/>
<feature type="transmembrane region" description="Helical" evidence="1">
    <location>
        <begin position="78"/>
        <end position="97"/>
    </location>
</feature>
<dbReference type="InterPro" id="IPR008523">
    <property type="entry name" value="DUF805"/>
</dbReference>
<keyword evidence="1" id="KW-1133">Transmembrane helix</keyword>
<keyword evidence="3" id="KW-1185">Reference proteome</keyword>
<dbReference type="PANTHER" id="PTHR34980">
    <property type="entry name" value="INNER MEMBRANE PROTEIN-RELATED-RELATED"/>
    <property type="match status" value="1"/>
</dbReference>
<evidence type="ECO:0000313" key="2">
    <source>
        <dbReference type="EMBL" id="MBU2872563.1"/>
    </source>
</evidence>
<dbReference type="PANTHER" id="PTHR34980:SF2">
    <property type="entry name" value="INNER MEMBRANE PROTEIN YHAH-RELATED"/>
    <property type="match status" value="1"/>
</dbReference>
<feature type="transmembrane region" description="Helical" evidence="1">
    <location>
        <begin position="46"/>
        <end position="66"/>
    </location>
</feature>
<protein>
    <submittedName>
        <fullName evidence="2">DUF805 domain-containing protein</fullName>
    </submittedName>
</protein>
<organism evidence="2 3">
    <name type="scientific">Marinobacter salexigens</name>
    <dbReference type="NCBI Taxonomy" id="1925763"/>
    <lineage>
        <taxon>Bacteria</taxon>
        <taxon>Pseudomonadati</taxon>
        <taxon>Pseudomonadota</taxon>
        <taxon>Gammaproteobacteria</taxon>
        <taxon>Pseudomonadales</taxon>
        <taxon>Marinobacteraceae</taxon>
        <taxon>Marinobacter</taxon>
    </lineage>
</organism>
<dbReference type="RefSeq" id="WP_216006486.1">
    <property type="nucleotide sequence ID" value="NZ_JAHKPV010000001.1"/>
</dbReference>
<dbReference type="Proteomes" id="UP000753376">
    <property type="component" value="Unassembled WGS sequence"/>
</dbReference>
<dbReference type="EMBL" id="JAHKPV010000001">
    <property type="protein sequence ID" value="MBU2872563.1"/>
    <property type="molecule type" value="Genomic_DNA"/>
</dbReference>
<evidence type="ECO:0000313" key="3">
    <source>
        <dbReference type="Proteomes" id="UP000753376"/>
    </source>
</evidence>
<dbReference type="Pfam" id="PF05656">
    <property type="entry name" value="DUF805"/>
    <property type="match status" value="1"/>
</dbReference>
<accession>A0ABS6A3I6</accession>
<keyword evidence="1" id="KW-0812">Transmembrane</keyword>
<reference evidence="2 3" key="1">
    <citation type="submission" date="2021-05" db="EMBL/GenBank/DDBJ databases">
        <title>Draft genomes of bacteria isolated from model marine particles.</title>
        <authorList>
            <person name="Datta M.S."/>
            <person name="Schwartzman J.A."/>
            <person name="Enke T.N."/>
            <person name="Saavedra J."/>
            <person name="Cermak N."/>
            <person name="Cordero O.X."/>
        </authorList>
    </citation>
    <scope>NUCLEOTIDE SEQUENCE [LARGE SCALE GENOMIC DNA]</scope>
    <source>
        <strain evidence="2 3">D2M19</strain>
    </source>
</reference>
<gene>
    <name evidence="2" type="ORF">KO508_00970</name>
</gene>
<feature type="transmembrane region" description="Helical" evidence="1">
    <location>
        <begin position="23"/>
        <end position="40"/>
    </location>
</feature>
<evidence type="ECO:0000256" key="1">
    <source>
        <dbReference type="SAM" id="Phobius"/>
    </source>
</evidence>
<name>A0ABS6A3I6_9GAMM</name>